<dbReference type="InterPro" id="IPR013783">
    <property type="entry name" value="Ig-like_fold"/>
</dbReference>
<keyword evidence="2" id="KW-1185">Reference proteome</keyword>
<dbReference type="EMBL" id="SJKD01000006">
    <property type="protein sequence ID" value="TCC46396.1"/>
    <property type="molecule type" value="Genomic_DNA"/>
</dbReference>
<organism evidence="1 2">
    <name type="scientific">Kribbella capetownensis</name>
    <dbReference type="NCBI Taxonomy" id="1572659"/>
    <lineage>
        <taxon>Bacteria</taxon>
        <taxon>Bacillati</taxon>
        <taxon>Actinomycetota</taxon>
        <taxon>Actinomycetes</taxon>
        <taxon>Propionibacteriales</taxon>
        <taxon>Kribbellaceae</taxon>
        <taxon>Kribbella</taxon>
    </lineage>
</organism>
<proteinExistence type="predicted"/>
<evidence type="ECO:0000313" key="2">
    <source>
        <dbReference type="Proteomes" id="UP000293342"/>
    </source>
</evidence>
<sequence>MSVHARRLRTPERAVRGLCVVLLAILFALVPACATGPFESAPLAGEAPAPVFGLSGITPAVAAAGTTATLTVHGELLESTDVVRFTARGRLPVAGVVTSVSADHSAATVAVDLTKAAPGAWDLMVASTSGEALFIPKALTVSP</sequence>
<name>A0A4R0JN88_9ACTN</name>
<evidence type="ECO:0008006" key="3">
    <source>
        <dbReference type="Google" id="ProtNLM"/>
    </source>
</evidence>
<protein>
    <recommendedName>
        <fullName evidence="3">IPT/TIG domain-containing protein</fullName>
    </recommendedName>
</protein>
<dbReference type="Gene3D" id="2.60.40.10">
    <property type="entry name" value="Immunoglobulins"/>
    <property type="match status" value="1"/>
</dbReference>
<comment type="caution">
    <text evidence="1">The sequence shown here is derived from an EMBL/GenBank/DDBJ whole genome shotgun (WGS) entry which is preliminary data.</text>
</comment>
<accession>A0A4R0JN88</accession>
<dbReference type="RefSeq" id="WP_131516149.1">
    <property type="nucleotide sequence ID" value="NZ_SJKD01000006.1"/>
</dbReference>
<dbReference type="GO" id="GO:0005975">
    <property type="term" value="P:carbohydrate metabolic process"/>
    <property type="evidence" value="ECO:0007669"/>
    <property type="project" value="UniProtKB-ARBA"/>
</dbReference>
<evidence type="ECO:0000313" key="1">
    <source>
        <dbReference type="EMBL" id="TCC46396.1"/>
    </source>
</evidence>
<dbReference type="Proteomes" id="UP000293342">
    <property type="component" value="Unassembled WGS sequence"/>
</dbReference>
<dbReference type="OrthoDB" id="9845300at2"/>
<reference evidence="1 2" key="1">
    <citation type="submission" date="2019-02" db="EMBL/GenBank/DDBJ databases">
        <title>Kribbella capetownensis sp. nov. and Kribbella speibonae sp. nov., isolated from soil.</title>
        <authorList>
            <person name="Curtis S.M."/>
            <person name="Norton I."/>
            <person name="Everest G.J."/>
            <person name="Meyers P.R."/>
        </authorList>
    </citation>
    <scope>NUCLEOTIDE SEQUENCE [LARGE SCALE GENOMIC DNA]</scope>
    <source>
        <strain evidence="1 2">YM53</strain>
    </source>
</reference>
<gene>
    <name evidence="1" type="ORF">E0H75_25245</name>
</gene>
<dbReference type="AlphaFoldDB" id="A0A4R0JN88"/>